<dbReference type="RefSeq" id="WP_089423449.1">
    <property type="nucleotide sequence ID" value="NZ_CP022420.1"/>
</dbReference>
<keyword evidence="1" id="KW-0614">Plasmid</keyword>
<reference evidence="1 2" key="1">
    <citation type="submission" date="2017-07" db="EMBL/GenBank/DDBJ databases">
        <title>Genome Sequence of Sulfitobacter pseudonitzschiae Strain SMR1 Isolated from a culture of the Diatom Skeletonema marinoi.</title>
        <authorList>
            <person name="Topel M."/>
            <person name="Pinder M.I.M."/>
            <person name="Johansson O.N."/>
            <person name="Kourtchenko O."/>
            <person name="Godhe A."/>
            <person name="Clarke A.K."/>
        </authorList>
    </citation>
    <scope>NUCLEOTIDE SEQUENCE [LARGE SCALE GENOMIC DNA]</scope>
    <source>
        <strain evidence="1 2">SMR1</strain>
        <plasmid evidence="1 2">pSMR1-5</plasmid>
    </source>
</reference>
<evidence type="ECO:0000313" key="2">
    <source>
        <dbReference type="Proteomes" id="UP000199754"/>
    </source>
</evidence>
<dbReference type="EMBL" id="CP022420">
    <property type="protein sequence ID" value="ASM75452.1"/>
    <property type="molecule type" value="Genomic_DNA"/>
</dbReference>
<name>A0A221K8W8_9RHOB</name>
<dbReference type="AlphaFoldDB" id="A0A221K8W8"/>
<sequence>MRHLILTAVLGVSGTTAIAGSASNGLQLNGVVSNVITINAASPRDRDAHQALISMAARKLGG</sequence>
<gene>
    <name evidence="1" type="ORF">SULPSESMR1_03654</name>
</gene>
<proteinExistence type="predicted"/>
<protein>
    <submittedName>
        <fullName evidence="1">Uncharacterized protein</fullName>
    </submittedName>
</protein>
<dbReference type="Proteomes" id="UP000199754">
    <property type="component" value="Plasmid pSMR1-5"/>
</dbReference>
<organism evidence="1 2">
    <name type="scientific">Pseudosulfitobacter pseudonitzschiae</name>
    <dbReference type="NCBI Taxonomy" id="1402135"/>
    <lineage>
        <taxon>Bacteria</taxon>
        <taxon>Pseudomonadati</taxon>
        <taxon>Pseudomonadota</taxon>
        <taxon>Alphaproteobacteria</taxon>
        <taxon>Rhodobacterales</taxon>
        <taxon>Roseobacteraceae</taxon>
        <taxon>Pseudosulfitobacter</taxon>
    </lineage>
</organism>
<geneLocation type="plasmid" evidence="1 2">
    <name>pSMR1-5</name>
</geneLocation>
<keyword evidence="2" id="KW-1185">Reference proteome</keyword>
<evidence type="ECO:0000313" key="1">
    <source>
        <dbReference type="EMBL" id="ASM75452.1"/>
    </source>
</evidence>
<dbReference type="KEGG" id="spse:SULPSESMR1_03654"/>
<accession>A0A221K8W8</accession>